<evidence type="ECO:0000313" key="2">
    <source>
        <dbReference type="EMBL" id="JAC75475.1"/>
    </source>
</evidence>
<proteinExistence type="predicted"/>
<reference evidence="2" key="1">
    <citation type="submission" date="2014-05" db="EMBL/GenBank/DDBJ databases">
        <title>The transcriptome of the halophilic microalga Tetraselmis sp. GSL018 isolated from the Great Salt Lake, Utah.</title>
        <authorList>
            <person name="Jinkerson R.E."/>
            <person name="D'Adamo S."/>
            <person name="Posewitz M.C."/>
        </authorList>
    </citation>
    <scope>NUCLEOTIDE SEQUENCE</scope>
    <source>
        <strain evidence="2">GSL018</strain>
    </source>
</reference>
<accession>A0A061RXQ7</accession>
<sequence>YEGGSEKQLLDVKCRVPTTEKIEKIESVISSSRDEGPLFEGWLLKGGKTKTFRGWKKHWVYLTGDRLCWISAENFQNSSSSYPIQYLP</sequence>
<dbReference type="PROSITE" id="PS50003">
    <property type="entry name" value="PH_DOMAIN"/>
    <property type="match status" value="1"/>
</dbReference>
<evidence type="ECO:0000259" key="1">
    <source>
        <dbReference type="PROSITE" id="PS50003"/>
    </source>
</evidence>
<organism evidence="2">
    <name type="scientific">Tetraselmis sp. GSL018</name>
    <dbReference type="NCBI Taxonomy" id="582737"/>
    <lineage>
        <taxon>Eukaryota</taxon>
        <taxon>Viridiplantae</taxon>
        <taxon>Chlorophyta</taxon>
        <taxon>core chlorophytes</taxon>
        <taxon>Chlorodendrophyceae</taxon>
        <taxon>Chlorodendrales</taxon>
        <taxon>Chlorodendraceae</taxon>
        <taxon>Tetraselmis</taxon>
    </lineage>
</organism>
<dbReference type="AlphaFoldDB" id="A0A061RXQ7"/>
<protein>
    <recommendedName>
        <fullName evidence="1">PH domain-containing protein</fullName>
    </recommendedName>
</protein>
<dbReference type="Gene3D" id="2.30.29.30">
    <property type="entry name" value="Pleckstrin-homology domain (PH domain)/Phosphotyrosine-binding domain (PTB)"/>
    <property type="match status" value="1"/>
</dbReference>
<dbReference type="InterPro" id="IPR001849">
    <property type="entry name" value="PH_domain"/>
</dbReference>
<feature type="non-terminal residue" evidence="2">
    <location>
        <position position="1"/>
    </location>
</feature>
<dbReference type="InterPro" id="IPR011993">
    <property type="entry name" value="PH-like_dom_sf"/>
</dbReference>
<gene>
    <name evidence="2" type="ORF">TSPGSL018_22972</name>
</gene>
<feature type="domain" description="PH" evidence="1">
    <location>
        <begin position="36"/>
        <end position="88"/>
    </location>
</feature>
<feature type="non-terminal residue" evidence="2">
    <location>
        <position position="88"/>
    </location>
</feature>
<dbReference type="SUPFAM" id="SSF50729">
    <property type="entry name" value="PH domain-like"/>
    <property type="match status" value="1"/>
</dbReference>
<dbReference type="EMBL" id="GBEZ01010172">
    <property type="protein sequence ID" value="JAC75475.1"/>
    <property type="molecule type" value="Transcribed_RNA"/>
</dbReference>
<name>A0A061RXQ7_9CHLO</name>